<evidence type="ECO:0000313" key="3">
    <source>
        <dbReference type="Proteomes" id="UP000013963"/>
    </source>
</evidence>
<keyword evidence="3" id="KW-1185">Reference proteome</keyword>
<evidence type="ECO:0000256" key="1">
    <source>
        <dbReference type="ARBA" id="ARBA00006479"/>
    </source>
</evidence>
<sequence>MNLVFDIGGLSTKYILFTSDKTTVICEGQVEYQSLIDNDQIIEIVNKIYQKLQISYPIENIAFSSLGVINPLTGEISGLGAIKNYHLVNWKDIFKDKGNVYIENDANCAAWYELTINQNIKNALLFVIGTGLGGAVIINRQVYHGSHFMAGEFGCGLAEQQGNIYKNISSCSSTYSAIMRYYEKTGIKKTGYELFALYDKDQNARTSIDAMVFALAKAVINFALVIDPDTILIGGGISENTFFLGLLSQEIEKLTKSLGLSQTFTLQACQKNNKANLYGALTLIP</sequence>
<dbReference type="SUPFAM" id="SSF53067">
    <property type="entry name" value="Actin-like ATPase domain"/>
    <property type="match status" value="1"/>
</dbReference>
<evidence type="ECO:0000313" key="2">
    <source>
        <dbReference type="EMBL" id="AGM26441.1"/>
    </source>
</evidence>
<comment type="similarity">
    <text evidence="1">Belongs to the ROK (NagC/XylR) family.</text>
</comment>
<keyword evidence="2" id="KW-0808">Transferase</keyword>
<dbReference type="KEGG" id="ssyr:SSYRP_v1c08520"/>
<organism evidence="2 3">
    <name type="scientific">Spiroplasma syrphidicola EA-1</name>
    <dbReference type="NCBI Taxonomy" id="1276229"/>
    <lineage>
        <taxon>Bacteria</taxon>
        <taxon>Bacillati</taxon>
        <taxon>Mycoplasmatota</taxon>
        <taxon>Mollicutes</taxon>
        <taxon>Entomoplasmatales</taxon>
        <taxon>Spiroplasmataceae</taxon>
        <taxon>Spiroplasma</taxon>
    </lineage>
</organism>
<dbReference type="HOGENOM" id="CLU_036604_0_2_14"/>
<protein>
    <submittedName>
        <fullName evidence="2">Putative ROK family sugar kinase</fullName>
    </submittedName>
</protein>
<dbReference type="InterPro" id="IPR043129">
    <property type="entry name" value="ATPase_NBD"/>
</dbReference>
<dbReference type="STRING" id="1276229.SSYRP_v1c08520"/>
<reference evidence="2 3" key="1">
    <citation type="journal article" date="2013" name="Genome Biol. Evol.">
        <title>Complete genomes of two dipteran-associated spiroplasmas provided insights into the origin, dynamics, and impacts of viral invasion in spiroplasma.</title>
        <authorList>
            <person name="Ku C."/>
            <person name="Lo W.S."/>
            <person name="Chen L.L."/>
            <person name="Kuo C.H."/>
        </authorList>
    </citation>
    <scope>NUCLEOTIDE SEQUENCE [LARGE SCALE GENOMIC DNA]</scope>
    <source>
        <strain evidence="2">EA-1</strain>
    </source>
</reference>
<dbReference type="OrthoDB" id="9795247at2"/>
<dbReference type="Proteomes" id="UP000013963">
    <property type="component" value="Chromosome"/>
</dbReference>
<dbReference type="RefSeq" id="WP_016341081.1">
    <property type="nucleotide sequence ID" value="NC_021284.1"/>
</dbReference>
<proteinExistence type="inferred from homology"/>
<dbReference type="AlphaFoldDB" id="R4UMH5"/>
<dbReference type="eggNOG" id="COG1940">
    <property type="taxonomic scope" value="Bacteria"/>
</dbReference>
<name>R4UMH5_9MOLU</name>
<dbReference type="PATRIC" id="fig|1276229.3.peg.847"/>
<dbReference type="PANTHER" id="PTHR18964">
    <property type="entry name" value="ROK (REPRESSOR, ORF, KINASE) FAMILY"/>
    <property type="match status" value="1"/>
</dbReference>
<dbReference type="InterPro" id="IPR000600">
    <property type="entry name" value="ROK"/>
</dbReference>
<dbReference type="EMBL" id="CP005078">
    <property type="protein sequence ID" value="AGM26441.1"/>
    <property type="molecule type" value="Genomic_DNA"/>
</dbReference>
<accession>R4UMH5</accession>
<dbReference type="Gene3D" id="3.30.420.40">
    <property type="match status" value="2"/>
</dbReference>
<dbReference type="GO" id="GO:0016301">
    <property type="term" value="F:kinase activity"/>
    <property type="evidence" value="ECO:0007669"/>
    <property type="project" value="UniProtKB-KW"/>
</dbReference>
<keyword evidence="2" id="KW-0418">Kinase</keyword>
<dbReference type="Pfam" id="PF00480">
    <property type="entry name" value="ROK"/>
    <property type="match status" value="1"/>
</dbReference>
<gene>
    <name evidence="2" type="ORF">SSYRP_v1c08520</name>
</gene>
<dbReference type="PANTHER" id="PTHR18964:SF170">
    <property type="entry name" value="SUGAR KINASE"/>
    <property type="match status" value="1"/>
</dbReference>